<protein>
    <recommendedName>
        <fullName evidence="1">HD-GYP domain-containing protein</fullName>
    </recommendedName>
</protein>
<dbReference type="GO" id="GO:0008081">
    <property type="term" value="F:phosphoric diester hydrolase activity"/>
    <property type="evidence" value="ECO:0007669"/>
    <property type="project" value="UniProtKB-ARBA"/>
</dbReference>
<feature type="domain" description="HD-GYP" evidence="1">
    <location>
        <begin position="138"/>
        <end position="332"/>
    </location>
</feature>
<gene>
    <name evidence="2" type="ORF">AUC60_13955</name>
</gene>
<dbReference type="AlphaFoldDB" id="A0A1Y3P0Q1"/>
<proteinExistence type="predicted"/>
<evidence type="ECO:0000313" key="2">
    <source>
        <dbReference type="EMBL" id="OUM73406.1"/>
    </source>
</evidence>
<dbReference type="OrthoDB" id="9764808at2"/>
<name>A0A1Y3P0Q1_9PSED</name>
<dbReference type="PANTHER" id="PTHR43155:SF2">
    <property type="entry name" value="CYCLIC DI-GMP PHOSPHODIESTERASE PA4108"/>
    <property type="match status" value="1"/>
</dbReference>
<dbReference type="InterPro" id="IPR006675">
    <property type="entry name" value="HDIG_dom"/>
</dbReference>
<organism evidence="2 3">
    <name type="scientific">Pseudomonas caspiana</name>
    <dbReference type="NCBI Taxonomy" id="1451454"/>
    <lineage>
        <taxon>Bacteria</taxon>
        <taxon>Pseudomonadati</taxon>
        <taxon>Pseudomonadota</taxon>
        <taxon>Gammaproteobacteria</taxon>
        <taxon>Pseudomonadales</taxon>
        <taxon>Pseudomonadaceae</taxon>
        <taxon>Pseudomonas</taxon>
    </lineage>
</organism>
<dbReference type="InterPro" id="IPR021812">
    <property type="entry name" value="DUF3391"/>
</dbReference>
<dbReference type="EMBL" id="LOHF01000010">
    <property type="protein sequence ID" value="OUM73406.1"/>
    <property type="molecule type" value="Genomic_DNA"/>
</dbReference>
<comment type="caution">
    <text evidence="2">The sequence shown here is derived from an EMBL/GenBank/DDBJ whole genome shotgun (WGS) entry which is preliminary data.</text>
</comment>
<dbReference type="PANTHER" id="PTHR43155">
    <property type="entry name" value="CYCLIC DI-GMP PHOSPHODIESTERASE PA4108-RELATED"/>
    <property type="match status" value="1"/>
</dbReference>
<reference evidence="2 3" key="1">
    <citation type="journal article" date="2017" name="Syst. Appl. Microbiol.">
        <title>Pseudomonas caspiana sp. nov., a citrus pathogen in the Pseudomonas syringae phylogenetic group.</title>
        <authorList>
            <person name="Busquets A."/>
            <person name="Gomila M."/>
            <person name="Beiki F."/>
            <person name="Mulet M."/>
            <person name="Rahimian H."/>
            <person name="Garcia-Valdes E."/>
            <person name="Lalucat J."/>
        </authorList>
    </citation>
    <scope>NUCLEOTIDE SEQUENCE [LARGE SCALE GENOMIC DNA]</scope>
    <source>
        <strain evidence="2 3">FBF102</strain>
    </source>
</reference>
<accession>A0A1Y3P0Q1</accession>
<dbReference type="CDD" id="cd00077">
    <property type="entry name" value="HDc"/>
    <property type="match status" value="1"/>
</dbReference>
<dbReference type="InterPro" id="IPR037522">
    <property type="entry name" value="HD_GYP_dom"/>
</dbReference>
<dbReference type="Pfam" id="PF13487">
    <property type="entry name" value="HD_5"/>
    <property type="match status" value="1"/>
</dbReference>
<keyword evidence="3" id="KW-1185">Reference proteome</keyword>
<dbReference type="Pfam" id="PF11871">
    <property type="entry name" value="DUF3391"/>
    <property type="match status" value="1"/>
</dbReference>
<dbReference type="Gene3D" id="1.10.3210.10">
    <property type="entry name" value="Hypothetical protein af1432"/>
    <property type="match status" value="1"/>
</dbReference>
<dbReference type="SUPFAM" id="SSF109604">
    <property type="entry name" value="HD-domain/PDEase-like"/>
    <property type="match status" value="1"/>
</dbReference>
<evidence type="ECO:0000313" key="3">
    <source>
        <dbReference type="Proteomes" id="UP000195440"/>
    </source>
</evidence>
<dbReference type="Proteomes" id="UP000195440">
    <property type="component" value="Unassembled WGS sequence"/>
</dbReference>
<sequence length="411" mass="45387">MLKHISVAELRLGMYVHEFCGSGIEQSFWKNGFMLSNEHDLQRILDAKVAELWIDDSRGVGPIPAQSLQADPALPTNLQTIANRPIPHRVALNQEISRSLKLCAHSRAAVEKMFSDLRMGQVIEVEQVSELVEEISDSLARHPDALISLARLKTCDEYTYMHSVAVCALMIALARQLGLPPALVHEAGIAGLMHDVGKVVIPLTILNKPGALSDEEFATMRSHSQCGATMLMQSQHFSVRVMDVCLHHHEKIDGTGYPHRLAGTQISLFARMGAVCDVYDAVTSDRPYKEAWGPAEAIHRMAQWQGHFDEKVFQAFVKCVGIYPVGALVRLQSGRIGVVTEQHEKSLLTPKVRVFFCANNNKPIAHATINLAALLGQDRIVGLESAKEWGFSNLDELWLETNAASKSSCSQ</sequence>
<dbReference type="InterPro" id="IPR003607">
    <property type="entry name" value="HD/PDEase_dom"/>
</dbReference>
<dbReference type="RefSeq" id="WP_087268289.1">
    <property type="nucleotide sequence ID" value="NZ_JBJGBV010000006.1"/>
</dbReference>
<evidence type="ECO:0000259" key="1">
    <source>
        <dbReference type="PROSITE" id="PS51832"/>
    </source>
</evidence>
<dbReference type="PROSITE" id="PS51832">
    <property type="entry name" value="HD_GYP"/>
    <property type="match status" value="1"/>
</dbReference>
<dbReference type="SMART" id="SM00471">
    <property type="entry name" value="HDc"/>
    <property type="match status" value="1"/>
</dbReference>
<dbReference type="NCBIfam" id="TIGR00277">
    <property type="entry name" value="HDIG"/>
    <property type="match status" value="1"/>
</dbReference>